<comment type="caution">
    <text evidence="1">The sequence shown here is derived from an EMBL/GenBank/DDBJ whole genome shotgun (WGS) entry which is preliminary data.</text>
</comment>
<dbReference type="Proteomes" id="UP000806378">
    <property type="component" value="Unassembled WGS sequence"/>
</dbReference>
<name>A0A8T0CR22_CORYI</name>
<evidence type="ECO:0000313" key="2">
    <source>
        <dbReference type="Proteomes" id="UP000806378"/>
    </source>
</evidence>
<organism evidence="1 2">
    <name type="scientific">Corymbia citriodora subsp. variegata</name>
    <dbReference type="NCBI Taxonomy" id="360336"/>
    <lineage>
        <taxon>Eukaryota</taxon>
        <taxon>Viridiplantae</taxon>
        <taxon>Streptophyta</taxon>
        <taxon>Embryophyta</taxon>
        <taxon>Tracheophyta</taxon>
        <taxon>Spermatophyta</taxon>
        <taxon>Magnoliopsida</taxon>
        <taxon>eudicotyledons</taxon>
        <taxon>Gunneridae</taxon>
        <taxon>Pentapetalae</taxon>
        <taxon>rosids</taxon>
        <taxon>malvids</taxon>
        <taxon>Myrtales</taxon>
        <taxon>Myrtaceae</taxon>
        <taxon>Myrtoideae</taxon>
        <taxon>Eucalypteae</taxon>
        <taxon>Corymbia</taxon>
    </lineage>
</organism>
<dbReference type="Gramene" id="rna-gnl|WGS:JABURB|Cocit.L1082.1">
    <property type="protein sequence ID" value="cds-KAF7849212.1"/>
    <property type="gene ID" value="gene-BT93_L1082"/>
</dbReference>
<gene>
    <name evidence="1" type="ORF">BT93_L1082</name>
</gene>
<proteinExistence type="predicted"/>
<reference evidence="1" key="1">
    <citation type="submission" date="2020-05" db="EMBL/GenBank/DDBJ databases">
        <title>WGS assembly of Corymbia citriodora subspecies variegata.</title>
        <authorList>
            <person name="Barry K."/>
            <person name="Hundley H."/>
            <person name="Shu S."/>
            <person name="Jenkins J."/>
            <person name="Grimwood J."/>
            <person name="Baten A."/>
        </authorList>
    </citation>
    <scope>NUCLEOTIDE SEQUENCE</scope>
    <source>
        <strain evidence="1">CV2-018</strain>
    </source>
</reference>
<evidence type="ECO:0000313" key="1">
    <source>
        <dbReference type="EMBL" id="KAF7849212.1"/>
    </source>
</evidence>
<keyword evidence="2" id="KW-1185">Reference proteome</keyword>
<accession>A0A8T0CR22</accession>
<sequence>MTSKLLEFNSLLFLQFIRLSFLTKYHSVSWTRVWISSAQKVQFKPRTG</sequence>
<dbReference type="EMBL" id="MU089838">
    <property type="protein sequence ID" value="KAF7849212.1"/>
    <property type="molecule type" value="Genomic_DNA"/>
</dbReference>
<protein>
    <submittedName>
        <fullName evidence="1">Uncharacterized protein</fullName>
    </submittedName>
</protein>
<dbReference type="AlphaFoldDB" id="A0A8T0CR22"/>